<evidence type="ECO:0000313" key="5">
    <source>
        <dbReference type="EMBL" id="OXS77489.1"/>
    </source>
</evidence>
<accession>A0ABX4E8I9</accession>
<dbReference type="CDD" id="cd01949">
    <property type="entry name" value="GGDEF"/>
    <property type="match status" value="1"/>
</dbReference>
<feature type="domain" description="EAL" evidence="2">
    <location>
        <begin position="422"/>
        <end position="677"/>
    </location>
</feature>
<protein>
    <recommendedName>
        <fullName evidence="7">Diguanylate cyclase/phosphodiesterase</fullName>
    </recommendedName>
</protein>
<dbReference type="SUPFAM" id="SSF55073">
    <property type="entry name" value="Nucleotide cyclase"/>
    <property type="match status" value="1"/>
</dbReference>
<dbReference type="SUPFAM" id="SSF141868">
    <property type="entry name" value="EAL domain-like"/>
    <property type="match status" value="1"/>
</dbReference>
<dbReference type="PANTHER" id="PTHR33121:SF79">
    <property type="entry name" value="CYCLIC DI-GMP PHOSPHODIESTERASE PDED-RELATED"/>
    <property type="match status" value="1"/>
</dbReference>
<feature type="transmembrane region" description="Helical" evidence="1">
    <location>
        <begin position="90"/>
        <end position="110"/>
    </location>
</feature>
<evidence type="ECO:0000259" key="3">
    <source>
        <dbReference type="PROSITE" id="PS50887"/>
    </source>
</evidence>
<reference evidence="6" key="1">
    <citation type="submission" date="2017-03" db="EMBL/GenBank/DDBJ databases">
        <title>Bacillus sp. V-88(T) DSM27956, whole genome shotgun sequencing project.</title>
        <authorList>
            <person name="Dastager S.G."/>
            <person name="Neurgaonkar P.S."/>
            <person name="Dharne M.S."/>
        </authorList>
    </citation>
    <scope>NUCLEOTIDE SEQUENCE [LARGE SCALE GENOMIC DNA]</scope>
    <source>
        <strain evidence="6">DSM 25145</strain>
    </source>
</reference>
<feature type="transmembrane region" description="Helical" evidence="1">
    <location>
        <begin position="51"/>
        <end position="70"/>
    </location>
</feature>
<evidence type="ECO:0000256" key="1">
    <source>
        <dbReference type="PROSITE-ProRule" id="PRU00244"/>
    </source>
</evidence>
<dbReference type="Gene3D" id="3.30.70.270">
    <property type="match status" value="1"/>
</dbReference>
<name>A0ABX4E8I9_9BACI</name>
<evidence type="ECO:0000313" key="6">
    <source>
        <dbReference type="Proteomes" id="UP000215545"/>
    </source>
</evidence>
<dbReference type="InterPro" id="IPR050706">
    <property type="entry name" value="Cyclic-di-GMP_PDE-like"/>
</dbReference>
<dbReference type="PROSITE" id="PS50887">
    <property type="entry name" value="GGDEF"/>
    <property type="match status" value="1"/>
</dbReference>
<gene>
    <name evidence="5" type="ORF">B1B05_11675</name>
</gene>
<feature type="transmembrane region" description="Helical" evidence="1">
    <location>
        <begin position="150"/>
        <end position="173"/>
    </location>
</feature>
<dbReference type="SMART" id="SM00052">
    <property type="entry name" value="EAL"/>
    <property type="match status" value="1"/>
</dbReference>
<dbReference type="PROSITE" id="PS50883">
    <property type="entry name" value="EAL"/>
    <property type="match status" value="1"/>
</dbReference>
<dbReference type="InterPro" id="IPR005330">
    <property type="entry name" value="MHYT_dom"/>
</dbReference>
<feature type="transmembrane region" description="Helical" evidence="1">
    <location>
        <begin position="20"/>
        <end position="39"/>
    </location>
</feature>
<dbReference type="Pfam" id="PF00563">
    <property type="entry name" value="EAL"/>
    <property type="match status" value="1"/>
</dbReference>
<evidence type="ECO:0000259" key="4">
    <source>
        <dbReference type="PROSITE" id="PS50924"/>
    </source>
</evidence>
<feature type="transmembrane region" description="Helical" evidence="1">
    <location>
        <begin position="230"/>
        <end position="250"/>
    </location>
</feature>
<proteinExistence type="predicted"/>
<dbReference type="EMBL" id="MWSK01000005">
    <property type="protein sequence ID" value="OXS77489.1"/>
    <property type="molecule type" value="Genomic_DNA"/>
</dbReference>
<keyword evidence="6" id="KW-1185">Reference proteome</keyword>
<dbReference type="InterPro" id="IPR000160">
    <property type="entry name" value="GGDEF_dom"/>
</dbReference>
<dbReference type="Pfam" id="PF03707">
    <property type="entry name" value="MHYT"/>
    <property type="match status" value="2"/>
</dbReference>
<feature type="transmembrane region" description="Helical" evidence="1">
    <location>
        <begin position="185"/>
        <end position="210"/>
    </location>
</feature>
<dbReference type="PROSITE" id="PS50924">
    <property type="entry name" value="MHYT"/>
    <property type="match status" value="1"/>
</dbReference>
<feature type="domain" description="GGDEF" evidence="3">
    <location>
        <begin position="283"/>
        <end position="414"/>
    </location>
</feature>
<dbReference type="Pfam" id="PF00990">
    <property type="entry name" value="GGDEF"/>
    <property type="match status" value="1"/>
</dbReference>
<dbReference type="InterPro" id="IPR029787">
    <property type="entry name" value="Nucleotide_cyclase"/>
</dbReference>
<dbReference type="Gene3D" id="3.20.20.450">
    <property type="entry name" value="EAL domain"/>
    <property type="match status" value="1"/>
</dbReference>
<comment type="caution">
    <text evidence="5">The sequence shown here is derived from an EMBL/GenBank/DDBJ whole genome shotgun (WGS) entry which is preliminary data.</text>
</comment>
<dbReference type="InterPro" id="IPR043128">
    <property type="entry name" value="Rev_trsase/Diguanyl_cyclase"/>
</dbReference>
<evidence type="ECO:0000259" key="2">
    <source>
        <dbReference type="PROSITE" id="PS50883"/>
    </source>
</evidence>
<dbReference type="InterPro" id="IPR001633">
    <property type="entry name" value="EAL_dom"/>
</dbReference>
<organism evidence="5 6">
    <name type="scientific">Domibacillus enclensis</name>
    <dbReference type="NCBI Taxonomy" id="1017273"/>
    <lineage>
        <taxon>Bacteria</taxon>
        <taxon>Bacillati</taxon>
        <taxon>Bacillota</taxon>
        <taxon>Bacilli</taxon>
        <taxon>Bacillales</taxon>
        <taxon>Bacillaceae</taxon>
        <taxon>Domibacillus</taxon>
    </lineage>
</organism>
<keyword evidence="1" id="KW-0812">Transmembrane</keyword>
<sequence length="684" mass="77119">MYMFSPSIPQNYSELSGDHSWPIVVLSISMACLASYTALSMNERVQKNGFFHRSVWLVLASLAMGFGIWSMHFIGMNAFSLPVSMSYNHLWTFLSILPAIVASFLAFHLANKQNQSLMTFALAGVAMGIGIAAMHYMGMEAMEMEAIHTYHAGLFTISVVIAIVVSFVALYIFSSLKQLMEKRLMKILTALIMGLAVSSMHYTGMAAVSFYASPTSILSGHAGHSDMNMLIGPVTAGMFFLLISLLFSSLMDRYIDYRISYFDGLTRLPNRRQFEKTLMKKSDNRLLAIWHFHGFEKINNGYGYAFGDKLIQQIALELQDARAGFMALYRIEGNRFAFLSEEVDQDIFLRIMETVAEKWRGPFYLEDKWIYLTSVCSVSFVKEADTQHQLYSNALAVLEHPLTRYDNEVVVYDPAVHTFSFDQKVLQGLGRAMAEEELFLVYQPKILAASGQLDGFEALIRWKHPTLGMLSPGVFIPILEQNHRIDDVTDWVIDRAARQLQQWTQSGLPGEKVAVNIPGEYITSSKLSNVLKKVIDRYSIQPEQLELEVTETSVVQSAESAIRAIHLFREQGFSVALDDFGTGVSSLSFLRQMPINTLKIDKSFVDQVPQSEKDSAILLAIITLGQSLNLHIVIEGVETAEQVDFLISTDHPLAIQGYYYGKPMMPAELEEWRRGFFRQTEETS</sequence>
<evidence type="ECO:0008006" key="7">
    <source>
        <dbReference type="Google" id="ProtNLM"/>
    </source>
</evidence>
<keyword evidence="1" id="KW-0472">Membrane</keyword>
<feature type="domain" description="MHYT" evidence="4">
    <location>
        <begin position="19"/>
        <end position="211"/>
    </location>
</feature>
<keyword evidence="1" id="KW-1133">Transmembrane helix</keyword>
<dbReference type="InterPro" id="IPR035919">
    <property type="entry name" value="EAL_sf"/>
</dbReference>
<dbReference type="PANTHER" id="PTHR33121">
    <property type="entry name" value="CYCLIC DI-GMP PHOSPHODIESTERASE PDEF"/>
    <property type="match status" value="1"/>
</dbReference>
<dbReference type="Proteomes" id="UP000215545">
    <property type="component" value="Unassembled WGS sequence"/>
</dbReference>
<dbReference type="CDD" id="cd01948">
    <property type="entry name" value="EAL"/>
    <property type="match status" value="1"/>
</dbReference>
<feature type="transmembrane region" description="Helical" evidence="1">
    <location>
        <begin position="117"/>
        <end position="138"/>
    </location>
</feature>
<dbReference type="SMART" id="SM00267">
    <property type="entry name" value="GGDEF"/>
    <property type="match status" value="1"/>
</dbReference>